<gene>
    <name evidence="2" type="ORF">LCGC14_1953570</name>
</gene>
<evidence type="ECO:0000256" key="1">
    <source>
        <dbReference type="SAM" id="Phobius"/>
    </source>
</evidence>
<reference evidence="2" key="1">
    <citation type="journal article" date="2015" name="Nature">
        <title>Complex archaea that bridge the gap between prokaryotes and eukaryotes.</title>
        <authorList>
            <person name="Spang A."/>
            <person name="Saw J.H."/>
            <person name="Jorgensen S.L."/>
            <person name="Zaremba-Niedzwiedzka K."/>
            <person name="Martijn J."/>
            <person name="Lind A.E."/>
            <person name="van Eijk R."/>
            <person name="Schleper C."/>
            <person name="Guy L."/>
            <person name="Ettema T.J."/>
        </authorList>
    </citation>
    <scope>NUCLEOTIDE SEQUENCE</scope>
</reference>
<sequence length="150" mass="18014">MEYTAEYKQWIKMNEKAWPIIKDDMPIGSLLFSRQLRMLYVVDGVVGRWGDIVNTSNCDRAFPLLEQDQLQEMLGMPWWDMISAFACFIFTDFRILKRNNKIARRFFNDYSIHFPTMEQLWLAFCQKELYNKVWDNEKEDWVDATTASDK</sequence>
<accession>A0A0F9HV22</accession>
<proteinExistence type="predicted"/>
<feature type="transmembrane region" description="Helical" evidence="1">
    <location>
        <begin position="78"/>
        <end position="96"/>
    </location>
</feature>
<keyword evidence="1" id="KW-0472">Membrane</keyword>
<evidence type="ECO:0000313" key="2">
    <source>
        <dbReference type="EMBL" id="KKL85550.1"/>
    </source>
</evidence>
<protein>
    <submittedName>
        <fullName evidence="2">Uncharacterized protein</fullName>
    </submittedName>
</protein>
<name>A0A0F9HV22_9ZZZZ</name>
<comment type="caution">
    <text evidence="2">The sequence shown here is derived from an EMBL/GenBank/DDBJ whole genome shotgun (WGS) entry which is preliminary data.</text>
</comment>
<dbReference type="AlphaFoldDB" id="A0A0F9HV22"/>
<dbReference type="EMBL" id="LAZR01021373">
    <property type="protein sequence ID" value="KKL85550.1"/>
    <property type="molecule type" value="Genomic_DNA"/>
</dbReference>
<keyword evidence="1" id="KW-0812">Transmembrane</keyword>
<organism evidence="2">
    <name type="scientific">marine sediment metagenome</name>
    <dbReference type="NCBI Taxonomy" id="412755"/>
    <lineage>
        <taxon>unclassified sequences</taxon>
        <taxon>metagenomes</taxon>
        <taxon>ecological metagenomes</taxon>
    </lineage>
</organism>
<keyword evidence="1" id="KW-1133">Transmembrane helix</keyword>